<name>A0ABD1VNX9_9LAMI</name>
<organism evidence="2 3">
    <name type="scientific">Forsythia ovata</name>
    <dbReference type="NCBI Taxonomy" id="205694"/>
    <lineage>
        <taxon>Eukaryota</taxon>
        <taxon>Viridiplantae</taxon>
        <taxon>Streptophyta</taxon>
        <taxon>Embryophyta</taxon>
        <taxon>Tracheophyta</taxon>
        <taxon>Spermatophyta</taxon>
        <taxon>Magnoliopsida</taxon>
        <taxon>eudicotyledons</taxon>
        <taxon>Gunneridae</taxon>
        <taxon>Pentapetalae</taxon>
        <taxon>asterids</taxon>
        <taxon>lamiids</taxon>
        <taxon>Lamiales</taxon>
        <taxon>Oleaceae</taxon>
        <taxon>Forsythieae</taxon>
        <taxon>Forsythia</taxon>
    </lineage>
</organism>
<dbReference type="AlphaFoldDB" id="A0ABD1VNX9"/>
<proteinExistence type="predicted"/>
<evidence type="ECO:0000313" key="3">
    <source>
        <dbReference type="Proteomes" id="UP001604277"/>
    </source>
</evidence>
<comment type="caution">
    <text evidence="2">The sequence shown here is derived from an EMBL/GenBank/DDBJ whole genome shotgun (WGS) entry which is preliminary data.</text>
</comment>
<gene>
    <name evidence="2" type="ORF">Fot_19744</name>
</gene>
<evidence type="ECO:0000313" key="2">
    <source>
        <dbReference type="EMBL" id="KAL2538353.1"/>
    </source>
</evidence>
<dbReference type="EMBL" id="JBFOLJ010000005">
    <property type="protein sequence ID" value="KAL2538353.1"/>
    <property type="molecule type" value="Genomic_DNA"/>
</dbReference>
<accession>A0ABD1VNX9</accession>
<evidence type="ECO:0000256" key="1">
    <source>
        <dbReference type="SAM" id="Phobius"/>
    </source>
</evidence>
<protein>
    <submittedName>
        <fullName evidence="2">Uncharacterized protein</fullName>
    </submittedName>
</protein>
<keyword evidence="1" id="KW-0472">Membrane</keyword>
<feature type="transmembrane region" description="Helical" evidence="1">
    <location>
        <begin position="50"/>
        <end position="71"/>
    </location>
</feature>
<reference evidence="3" key="1">
    <citation type="submission" date="2024-07" db="EMBL/GenBank/DDBJ databases">
        <title>Two chromosome-level genome assemblies of Korean endemic species Abeliophyllum distichum and Forsythia ovata (Oleaceae).</title>
        <authorList>
            <person name="Jang H."/>
        </authorList>
    </citation>
    <scope>NUCLEOTIDE SEQUENCE [LARGE SCALE GENOMIC DNA]</scope>
</reference>
<dbReference type="Proteomes" id="UP001604277">
    <property type="component" value="Unassembled WGS sequence"/>
</dbReference>
<keyword evidence="3" id="KW-1185">Reference proteome</keyword>
<sequence>MKILVCARTWSAILCCSAAIPIRVKANASDLTASIDLSVLQERLTNMINLGVYLSLIYLLSGQGSIFITKVKMLFSALKRMHGRPNIVIDCKYFMSTLEVPCIYSLFIV</sequence>
<keyword evidence="1" id="KW-0812">Transmembrane</keyword>
<keyword evidence="1" id="KW-1133">Transmembrane helix</keyword>